<name>A0AA90Q2P8_9HELI</name>
<evidence type="ECO:0000256" key="6">
    <source>
        <dbReference type="ARBA" id="ARBA00023136"/>
    </source>
</evidence>
<evidence type="ECO:0000256" key="2">
    <source>
        <dbReference type="ARBA" id="ARBA00007613"/>
    </source>
</evidence>
<evidence type="ECO:0000313" key="11">
    <source>
        <dbReference type="Proteomes" id="UP001177258"/>
    </source>
</evidence>
<dbReference type="Gene3D" id="1.20.1600.10">
    <property type="entry name" value="Outer membrane efflux proteins (OEP)"/>
    <property type="match status" value="1"/>
</dbReference>
<dbReference type="EMBL" id="JAUYZK010000005">
    <property type="protein sequence ID" value="MDP2539023.1"/>
    <property type="molecule type" value="Genomic_DNA"/>
</dbReference>
<evidence type="ECO:0000313" key="9">
    <source>
        <dbReference type="EMBL" id="MDO7252987.1"/>
    </source>
</evidence>
<dbReference type="GO" id="GO:0009279">
    <property type="term" value="C:cell outer membrane"/>
    <property type="evidence" value="ECO:0007669"/>
    <property type="project" value="UniProtKB-SubCell"/>
</dbReference>
<proteinExistence type="inferred from homology"/>
<dbReference type="Pfam" id="PF02321">
    <property type="entry name" value="OEP"/>
    <property type="match status" value="1"/>
</dbReference>
<dbReference type="GO" id="GO:0015562">
    <property type="term" value="F:efflux transmembrane transporter activity"/>
    <property type="evidence" value="ECO:0007669"/>
    <property type="project" value="InterPro"/>
</dbReference>
<sequence>MRNFFLFCLLISFVFAQDDLFLNINQPIVDQPISEKNLENIDIKNAWEKVLNTHSGIKSAEFGASSASKLSTATKLSFLPSIDISALYLHLDKPIGVDVIKDKAAVTQIAGLFPPLSGLLQTIASPIDISKQDVILGALNIIYPLYLGGARIYASKIASLEAKDAFEAYRLKKLATFEDLIKIYYGVVLNQDIVKVLKSIEEGHYTHYQNALKMQNAGQIARIEVLSAQVAYDRAKTKTRQAEDSLQIAQLSFDSILGVKQQKFYPSSSLSIDMQKRLPNVDFFVNETLLSYPALKTLSNKSLIAKEYKKLQISKFLPQVGFFGSYIMKENNSILNNMIPNWYVGIGARLPIITPGGRIHKYEATRLAELQVNALNTQAIKDMKLLAQKTYQETVSALQEYKSLDSSIELAKENLKLQEEAFKQGIATSSQVIDSRNALSSVLIEQKVASYRYITLLASLMALSGHLEMFYEYQK</sequence>
<keyword evidence="12" id="KW-1185">Reference proteome</keyword>
<evidence type="ECO:0000313" key="10">
    <source>
        <dbReference type="EMBL" id="MDP2539023.1"/>
    </source>
</evidence>
<gene>
    <name evidence="9" type="ORF">Q5I04_03550</name>
    <name evidence="10" type="ORF">Q5I06_04450</name>
</gene>
<keyword evidence="7" id="KW-0998">Cell outer membrane</keyword>
<comment type="similarity">
    <text evidence="2">Belongs to the outer membrane factor (OMF) (TC 1.B.17) family.</text>
</comment>
<evidence type="ECO:0000256" key="7">
    <source>
        <dbReference type="ARBA" id="ARBA00023237"/>
    </source>
</evidence>
<feature type="signal peptide" evidence="8">
    <location>
        <begin position="1"/>
        <end position="16"/>
    </location>
</feature>
<evidence type="ECO:0000313" key="12">
    <source>
        <dbReference type="Proteomes" id="UP001240777"/>
    </source>
</evidence>
<comment type="caution">
    <text evidence="10">The sequence shown here is derived from an EMBL/GenBank/DDBJ whole genome shotgun (WGS) entry which is preliminary data.</text>
</comment>
<dbReference type="PANTHER" id="PTHR30026">
    <property type="entry name" value="OUTER MEMBRANE PROTEIN TOLC"/>
    <property type="match status" value="1"/>
</dbReference>
<dbReference type="RefSeq" id="WP_305516830.1">
    <property type="nucleotide sequence ID" value="NZ_JAUPEV010000004.1"/>
</dbReference>
<keyword evidence="4" id="KW-1134">Transmembrane beta strand</keyword>
<evidence type="ECO:0000256" key="4">
    <source>
        <dbReference type="ARBA" id="ARBA00022452"/>
    </source>
</evidence>
<dbReference type="AlphaFoldDB" id="A0AA90Q2P8"/>
<dbReference type="Proteomes" id="UP001177258">
    <property type="component" value="Unassembled WGS sequence"/>
</dbReference>
<dbReference type="InterPro" id="IPR003423">
    <property type="entry name" value="OMP_efflux"/>
</dbReference>
<dbReference type="GO" id="GO:0015288">
    <property type="term" value="F:porin activity"/>
    <property type="evidence" value="ECO:0007669"/>
    <property type="project" value="TreeGrafter"/>
</dbReference>
<reference evidence="10 12" key="1">
    <citation type="submission" date="2023-07" db="EMBL/GenBank/DDBJ databases">
        <title>Unpublished Manusciprt.</title>
        <authorList>
            <person name="Aydin F."/>
            <person name="Tarhane S."/>
            <person name="Saticioglu I.B."/>
            <person name="Karakaya E."/>
            <person name="Abay S."/>
            <person name="Guran O."/>
            <person name="Bozkurt E."/>
            <person name="Uzum N."/>
            <person name="Olgun K."/>
            <person name="Jablonski D."/>
        </authorList>
    </citation>
    <scope>NUCLEOTIDE SEQUENCE</scope>
    <source>
        <strain evidence="12">faydin-H75</strain>
        <strain evidence="10">Faydin-H76</strain>
    </source>
</reference>
<evidence type="ECO:0000256" key="1">
    <source>
        <dbReference type="ARBA" id="ARBA00004442"/>
    </source>
</evidence>
<evidence type="ECO:0000256" key="5">
    <source>
        <dbReference type="ARBA" id="ARBA00022692"/>
    </source>
</evidence>
<dbReference type="Proteomes" id="UP001240777">
    <property type="component" value="Unassembled WGS sequence"/>
</dbReference>
<comment type="subcellular location">
    <subcellularLocation>
        <location evidence="1">Cell outer membrane</location>
    </subcellularLocation>
</comment>
<keyword evidence="8" id="KW-0732">Signal</keyword>
<dbReference type="InterPro" id="IPR051906">
    <property type="entry name" value="TolC-like"/>
</dbReference>
<organism evidence="10 11">
    <name type="scientific">Helicobacter cappadocius</name>
    <dbReference type="NCBI Taxonomy" id="3063998"/>
    <lineage>
        <taxon>Bacteria</taxon>
        <taxon>Pseudomonadati</taxon>
        <taxon>Campylobacterota</taxon>
        <taxon>Epsilonproteobacteria</taxon>
        <taxon>Campylobacterales</taxon>
        <taxon>Helicobacteraceae</taxon>
        <taxon>Helicobacter</taxon>
    </lineage>
</organism>
<evidence type="ECO:0000256" key="3">
    <source>
        <dbReference type="ARBA" id="ARBA00022448"/>
    </source>
</evidence>
<dbReference type="PANTHER" id="PTHR30026:SF5">
    <property type="entry name" value="ABC-TYPE EFFLUX SYSTEM SECRETIN COMPONENT"/>
    <property type="match status" value="1"/>
</dbReference>
<accession>A0AA90Q2P8</accession>
<keyword evidence="5" id="KW-0812">Transmembrane</keyword>
<keyword evidence="6" id="KW-0472">Membrane</keyword>
<evidence type="ECO:0000256" key="8">
    <source>
        <dbReference type="SAM" id="SignalP"/>
    </source>
</evidence>
<protein>
    <submittedName>
        <fullName evidence="10">TolC family protein</fullName>
    </submittedName>
</protein>
<keyword evidence="3" id="KW-0813">Transport</keyword>
<reference evidence="9" key="2">
    <citation type="submission" date="2023-07" db="EMBL/GenBank/DDBJ databases">
        <authorList>
            <person name="Aydin F."/>
            <person name="Tarhane S."/>
            <person name="Saticioglu I.B."/>
            <person name="Karakaya E."/>
            <person name="Abay S."/>
            <person name="Guran O."/>
            <person name="Bozkurt E."/>
            <person name="Uzum N."/>
            <person name="Olgun K."/>
            <person name="Jablonski D."/>
        </authorList>
    </citation>
    <scope>NUCLEOTIDE SEQUENCE</scope>
    <source>
        <strain evidence="9">Faydin-H75</strain>
    </source>
</reference>
<dbReference type="EMBL" id="JAUPEV010000004">
    <property type="protein sequence ID" value="MDO7252987.1"/>
    <property type="molecule type" value="Genomic_DNA"/>
</dbReference>
<feature type="chain" id="PRO_5041723246" evidence="8">
    <location>
        <begin position="17"/>
        <end position="475"/>
    </location>
</feature>
<dbReference type="GO" id="GO:1990281">
    <property type="term" value="C:efflux pump complex"/>
    <property type="evidence" value="ECO:0007669"/>
    <property type="project" value="TreeGrafter"/>
</dbReference>
<reference evidence="9 11" key="3">
    <citation type="journal article" date="2024" name="Syst. Appl. Microbiol.">
        <title>Helicobacter cappadocius sp. nov., from lizards: The first psychrotrophic Helicobacter species.</title>
        <authorList>
            <person name="Aydin F."/>
            <person name="Tarhane S."/>
            <person name="Karakaya E."/>
            <person name="Abay S."/>
            <person name="Kayman T."/>
            <person name="Guran O."/>
            <person name="Bozkurt E."/>
            <person name="Uzum N."/>
            <person name="Avci A."/>
            <person name="Olgun K."/>
            <person name="Jablonski D."/>
            <person name="Guran C."/>
            <person name="Burcin Saticioglu I."/>
        </authorList>
    </citation>
    <scope>NUCLEOTIDE SEQUENCE [LARGE SCALE GENOMIC DNA]</scope>
    <source>
        <strain evidence="9">Faydin-H75</strain>
        <strain evidence="11">faydin-H76</strain>
    </source>
</reference>
<dbReference type="SUPFAM" id="SSF56954">
    <property type="entry name" value="Outer membrane efflux proteins (OEP)"/>
    <property type="match status" value="1"/>
</dbReference>